<sequence length="873" mass="97975">MDMRYLRYVLPGERYYEPPKIRAEDSTLCVSTIPEGWRTQSDDHWVYYVKPNSTLPIQGWKIHISSTAKEAQSTLDIVSSFLFKESIPFKHVSNIRELVFKNSKYGDRGSSGKFITVYPLNNKNFEYLMKQLHELLSGKPNGPYILSDKRWFDGNVYFRYGAFGEMYVSEGAAKIPAIKTPTGEYVPDSREAYYVVPHFVKEPDFIQEMTEIQESKMVTPSELNNYEMDSALHFSNGGGVYLAYLKETGEQFVLKEGRPGAGLDGQSKDAVERLNHEASILKRLKGLNHVVQYRDLFQAWEHTFLVEEYISGTPLNTWLAAYYPFSNNEDYSDYSPRLINILKQIIQALEEIHSRGVGMGDLQPANVMVTASDEVKLIDFESASDISDDKHPGLMTPGYTGSIDLNRKQADWFALSRIARQVFVPIGPVYDMAEDVLNKHDEWIIRTFGQEALDIIKGIESKCEELEATPIESVLSAPSQFLKKEDLPQIIENLRKGIVADLRDGQRLLPGDIRQFESPNGLLNVLTGGFGAVMALSRTGQLPPKAEEWVETYSSETYFKDLDYGLFTGKAGIAGVLYETGRIDKAKKIYDSIPEQLDMNDISLMSGLSGIGLGLLSASTLPELDYLLDKALSIADQLELLLEQDVPVRPSDMDAIPIGLLDGWSGVSLFFSALYRVTGDNHWFNLSNRSIAKDMDQCVLEDSGLYQVKDNSRFVPYLYGGSAGIGLAMIVLRQLQETKLWEKELRGIGHLTKSKCFYSPGLFRGLTGLIEFANAIDSELNIMGDTHVEKAIETINLFLLESDGKYYLPGDYNYRISGDVFSGSSGMLLVLNAIKSSRYFSWMPIPEINKLFPVSLKGGESHETSTFSATNGI</sequence>
<dbReference type="PROSITE" id="PS50011">
    <property type="entry name" value="PROTEIN_KINASE_DOM"/>
    <property type="match status" value="1"/>
</dbReference>
<dbReference type="PANTHER" id="PTHR44167:SF24">
    <property type="entry name" value="SERINE_THREONINE-PROTEIN KINASE CHK2"/>
    <property type="match status" value="1"/>
</dbReference>
<dbReference type="Proteomes" id="UP000831782">
    <property type="component" value="Chromosome"/>
</dbReference>
<dbReference type="Gene3D" id="3.30.2430.10">
    <property type="entry name" value="phosphothreonine lyase"/>
    <property type="match status" value="1"/>
</dbReference>
<accession>A0ABY4F0P4</accession>
<protein>
    <submittedName>
        <fullName evidence="2">Class III lanthionine synthetase LanKC</fullName>
    </submittedName>
</protein>
<dbReference type="RefSeq" id="WP_244722508.1">
    <property type="nucleotide sequence ID" value="NZ_CP095072.1"/>
</dbReference>
<keyword evidence="3" id="KW-1185">Reference proteome</keyword>
<proteinExistence type="predicted"/>
<dbReference type="InterPro" id="IPR012341">
    <property type="entry name" value="6hp_glycosidase-like_sf"/>
</dbReference>
<dbReference type="CDD" id="cd04791">
    <property type="entry name" value="LanC_SerThrkinase"/>
    <property type="match status" value="1"/>
</dbReference>
<evidence type="ECO:0000313" key="2">
    <source>
        <dbReference type="EMBL" id="UOQ49760.1"/>
    </source>
</evidence>
<dbReference type="Pfam" id="PF25816">
    <property type="entry name" value="RamC_N"/>
    <property type="match status" value="1"/>
</dbReference>
<dbReference type="Gene3D" id="1.50.10.10">
    <property type="match status" value="1"/>
</dbReference>
<dbReference type="SUPFAM" id="SSF158745">
    <property type="entry name" value="LanC-like"/>
    <property type="match status" value="1"/>
</dbReference>
<dbReference type="EMBL" id="CP095072">
    <property type="protein sequence ID" value="UOQ49760.1"/>
    <property type="molecule type" value="Genomic_DNA"/>
</dbReference>
<dbReference type="SMART" id="SM01260">
    <property type="entry name" value="LANC_like"/>
    <property type="match status" value="1"/>
</dbReference>
<dbReference type="PANTHER" id="PTHR44167">
    <property type="entry name" value="OVARIAN-SPECIFIC SERINE/THREONINE-PROTEIN KINASE LOK-RELATED"/>
    <property type="match status" value="1"/>
</dbReference>
<dbReference type="SUPFAM" id="SSF56112">
    <property type="entry name" value="Protein kinase-like (PK-like)"/>
    <property type="match status" value="1"/>
</dbReference>
<dbReference type="NCBIfam" id="NF038151">
    <property type="entry name" value="lanthi_synth_III"/>
    <property type="match status" value="1"/>
</dbReference>
<name>A0ABY4F0P4_9BACI</name>
<dbReference type="Gene3D" id="1.50.10.20">
    <property type="match status" value="1"/>
</dbReference>
<dbReference type="InterPro" id="IPR011009">
    <property type="entry name" value="Kinase-like_dom_sf"/>
</dbReference>
<dbReference type="InterPro" id="IPR007822">
    <property type="entry name" value="LANC-like"/>
</dbReference>
<dbReference type="Gene3D" id="1.10.510.10">
    <property type="entry name" value="Transferase(Phosphotransferase) domain 1"/>
    <property type="match status" value="1"/>
</dbReference>
<dbReference type="InterPro" id="IPR057929">
    <property type="entry name" value="RamC_N"/>
</dbReference>
<dbReference type="InterPro" id="IPR000719">
    <property type="entry name" value="Prot_kinase_dom"/>
</dbReference>
<organism evidence="2 3">
    <name type="scientific">Gracilibacillus caseinilyticus</name>
    <dbReference type="NCBI Taxonomy" id="2932256"/>
    <lineage>
        <taxon>Bacteria</taxon>
        <taxon>Bacillati</taxon>
        <taxon>Bacillota</taxon>
        <taxon>Bacilli</taxon>
        <taxon>Bacillales</taxon>
        <taxon>Bacillaceae</taxon>
        <taxon>Gracilibacillus</taxon>
    </lineage>
</organism>
<feature type="domain" description="Protein kinase" evidence="1">
    <location>
        <begin position="226"/>
        <end position="482"/>
    </location>
</feature>
<dbReference type="InterPro" id="IPR053524">
    <property type="entry name" value="Aerial_hyphae_peptide-synth"/>
</dbReference>
<evidence type="ECO:0000313" key="3">
    <source>
        <dbReference type="Proteomes" id="UP000831782"/>
    </source>
</evidence>
<evidence type="ECO:0000259" key="1">
    <source>
        <dbReference type="PROSITE" id="PS50011"/>
    </source>
</evidence>
<dbReference type="InterPro" id="IPR058053">
    <property type="entry name" value="RamC_C"/>
</dbReference>
<dbReference type="Pfam" id="PF00069">
    <property type="entry name" value="Pkinase"/>
    <property type="match status" value="1"/>
</dbReference>
<dbReference type="InterPro" id="IPR038498">
    <property type="entry name" value="OspF/SpvC_sf"/>
</dbReference>
<gene>
    <name evidence="2" type="primary">lanKC</name>
    <name evidence="2" type="ORF">MUN88_06685</name>
</gene>
<dbReference type="SMART" id="SM00220">
    <property type="entry name" value="S_TKc"/>
    <property type="match status" value="1"/>
</dbReference>
<reference evidence="2 3" key="1">
    <citation type="submission" date="2022-04" db="EMBL/GenBank/DDBJ databases">
        <title>Gracilibacillus sp. isolated from saltern.</title>
        <authorList>
            <person name="Won M."/>
            <person name="Lee C.-M."/>
            <person name="Woen H.-Y."/>
            <person name="Kwon S.-W."/>
        </authorList>
    </citation>
    <scope>NUCLEOTIDE SEQUENCE [LARGE SCALE GENOMIC DNA]</scope>
    <source>
        <strain evidence="2 3">SSWR10-1</strain>
    </source>
</reference>